<keyword evidence="2" id="KW-1185">Reference proteome</keyword>
<comment type="caution">
    <text evidence="1">The sequence shown here is derived from an EMBL/GenBank/DDBJ whole genome shotgun (WGS) entry which is preliminary data.</text>
</comment>
<dbReference type="AlphaFoldDB" id="A0A2S4W160"/>
<accession>A0A2S4W160</accession>
<evidence type="ECO:0000313" key="2">
    <source>
        <dbReference type="Proteomes" id="UP000239156"/>
    </source>
</evidence>
<dbReference type="EMBL" id="PKSL01000012">
    <property type="protein sequence ID" value="POW15469.1"/>
    <property type="molecule type" value="Genomic_DNA"/>
</dbReference>
<name>A0A2S4W160_9BASI</name>
<dbReference type="VEuPathDB" id="FungiDB:PSTT_02165"/>
<sequence length="117" mass="13518">MTVHYACPHLSTCSNIKYNKKACIKHCRLNIDRVKRHTLNEKIHADCGPHCPANHLNVERFTFQIYTNDHNEGLPERGQVGQNVCAKSIVHYQTVKPRRTKENQNNLSTNTHAQSDW</sequence>
<dbReference type="VEuPathDB" id="FungiDB:PSHT_04939"/>
<proteinExistence type="predicted"/>
<dbReference type="Proteomes" id="UP000239156">
    <property type="component" value="Unassembled WGS sequence"/>
</dbReference>
<protein>
    <submittedName>
        <fullName evidence="1">Uncharacterized protein</fullName>
    </submittedName>
</protein>
<organism evidence="1 2">
    <name type="scientific">Puccinia striiformis</name>
    <dbReference type="NCBI Taxonomy" id="27350"/>
    <lineage>
        <taxon>Eukaryota</taxon>
        <taxon>Fungi</taxon>
        <taxon>Dikarya</taxon>
        <taxon>Basidiomycota</taxon>
        <taxon>Pucciniomycotina</taxon>
        <taxon>Pucciniomycetes</taxon>
        <taxon>Pucciniales</taxon>
        <taxon>Pucciniaceae</taxon>
        <taxon>Puccinia</taxon>
    </lineage>
</organism>
<gene>
    <name evidence="1" type="ORF">PSTT_02165</name>
</gene>
<evidence type="ECO:0000313" key="1">
    <source>
        <dbReference type="EMBL" id="POW15469.1"/>
    </source>
</evidence>
<reference evidence="1" key="1">
    <citation type="submission" date="2017-12" db="EMBL/GenBank/DDBJ databases">
        <title>Gene loss provides genomic basis for host adaptation in cereal stripe rust fungi.</title>
        <authorList>
            <person name="Xia C."/>
        </authorList>
    </citation>
    <scope>NUCLEOTIDE SEQUENCE [LARGE SCALE GENOMIC DNA]</scope>
    <source>
        <strain evidence="1">93-210</strain>
    </source>
</reference>
<dbReference type="OrthoDB" id="2504450at2759"/>